<gene>
    <name evidence="1" type="ORF">GCM10008932_17350</name>
</gene>
<accession>A0ABP3HEC3</accession>
<reference evidence="2" key="1">
    <citation type="journal article" date="2019" name="Int. J. Syst. Evol. Microbiol.">
        <title>The Global Catalogue of Microorganisms (GCM) 10K type strain sequencing project: providing services to taxonomists for standard genome sequencing and annotation.</title>
        <authorList>
            <consortium name="The Broad Institute Genomics Platform"/>
            <consortium name="The Broad Institute Genome Sequencing Center for Infectious Disease"/>
            <person name="Wu L."/>
            <person name="Ma J."/>
        </authorList>
    </citation>
    <scope>NUCLEOTIDE SEQUENCE [LARGE SCALE GENOMIC DNA]</scope>
    <source>
        <strain evidence="2">JCM 12662</strain>
    </source>
</reference>
<sequence>MEHNPHSFFNLYHGTIQGHINEILKTKQFIFKSRNDHWLGNGVYFFVDDINKAIWWSEMATRRFNKTQEDRGILFIEGYKIKREKLLDLDSEKDREKMTNFWKNNQKTVRMNLTSKDEEQRKIEARAKLINVLVDYHKMSAVKYTFHKDHVNKMSFLENLDLSNNEIQFCIVDTDSINFKKVRDITQEVI</sequence>
<dbReference type="SUPFAM" id="SSF56399">
    <property type="entry name" value="ADP-ribosylation"/>
    <property type="match status" value="1"/>
</dbReference>
<protein>
    <submittedName>
        <fullName evidence="1">Uncharacterized protein</fullName>
    </submittedName>
</protein>
<dbReference type="Proteomes" id="UP001501166">
    <property type="component" value="Unassembled WGS sequence"/>
</dbReference>
<proteinExistence type="predicted"/>
<organism evidence="1 2">
    <name type="scientific">Alkalibacterium iburiense</name>
    <dbReference type="NCBI Taxonomy" id="290589"/>
    <lineage>
        <taxon>Bacteria</taxon>
        <taxon>Bacillati</taxon>
        <taxon>Bacillota</taxon>
        <taxon>Bacilli</taxon>
        <taxon>Lactobacillales</taxon>
        <taxon>Carnobacteriaceae</taxon>
        <taxon>Alkalibacterium</taxon>
    </lineage>
</organism>
<evidence type="ECO:0000313" key="1">
    <source>
        <dbReference type="EMBL" id="GAA0365700.1"/>
    </source>
</evidence>
<evidence type="ECO:0000313" key="2">
    <source>
        <dbReference type="Proteomes" id="UP001501166"/>
    </source>
</evidence>
<keyword evidence="2" id="KW-1185">Reference proteome</keyword>
<dbReference type="EMBL" id="BAAACW010000110">
    <property type="protein sequence ID" value="GAA0365700.1"/>
    <property type="molecule type" value="Genomic_DNA"/>
</dbReference>
<dbReference type="RefSeq" id="WP_343755738.1">
    <property type="nucleotide sequence ID" value="NZ_BAAACW010000110.1"/>
</dbReference>
<comment type="caution">
    <text evidence="1">The sequence shown here is derived from an EMBL/GenBank/DDBJ whole genome shotgun (WGS) entry which is preliminary data.</text>
</comment>
<name>A0ABP3HEC3_9LACT</name>